<feature type="compositionally biased region" description="Polar residues" evidence="14">
    <location>
        <begin position="50"/>
        <end position="68"/>
    </location>
</feature>
<evidence type="ECO:0000313" key="16">
    <source>
        <dbReference type="EMBL" id="VDP95281.1"/>
    </source>
</evidence>
<evidence type="ECO:0000256" key="1">
    <source>
        <dbReference type="ARBA" id="ARBA00004479"/>
    </source>
</evidence>
<keyword evidence="7" id="KW-0732">Signal</keyword>
<organism evidence="18">
    <name type="scientific">Echinostoma caproni</name>
    <dbReference type="NCBI Taxonomy" id="27848"/>
    <lineage>
        <taxon>Eukaryota</taxon>
        <taxon>Metazoa</taxon>
        <taxon>Spiralia</taxon>
        <taxon>Lophotrochozoa</taxon>
        <taxon>Platyhelminthes</taxon>
        <taxon>Trematoda</taxon>
        <taxon>Digenea</taxon>
        <taxon>Plagiorchiida</taxon>
        <taxon>Echinostomata</taxon>
        <taxon>Echinostomatoidea</taxon>
        <taxon>Echinostomatidae</taxon>
        <taxon>Echinostoma</taxon>
    </lineage>
</organism>
<dbReference type="GO" id="GO:0005886">
    <property type="term" value="C:plasma membrane"/>
    <property type="evidence" value="ECO:0007669"/>
    <property type="project" value="TreeGrafter"/>
</dbReference>
<dbReference type="GO" id="GO:0005524">
    <property type="term" value="F:ATP binding"/>
    <property type="evidence" value="ECO:0007669"/>
    <property type="project" value="UniProtKB-KW"/>
</dbReference>
<reference evidence="18" key="1">
    <citation type="submission" date="2016-06" db="UniProtKB">
        <authorList>
            <consortium name="WormBaseParasite"/>
        </authorList>
    </citation>
    <scope>IDENTIFICATION</scope>
</reference>
<feature type="compositionally biased region" description="Low complexity" evidence="14">
    <location>
        <begin position="34"/>
        <end position="48"/>
    </location>
</feature>
<comment type="similarity">
    <text evidence="2">Belongs to the protein kinase superfamily. TKL Ser/Thr protein kinase family. TGFB receptor subfamily.</text>
</comment>
<gene>
    <name evidence="16" type="ORF">ECPE_LOCUS17917</name>
</gene>
<evidence type="ECO:0000256" key="10">
    <source>
        <dbReference type="ARBA" id="ARBA00022840"/>
    </source>
</evidence>
<dbReference type="EC" id="2.7.11.30" evidence="3"/>
<reference evidence="16 17" key="2">
    <citation type="submission" date="2018-11" db="EMBL/GenBank/DDBJ databases">
        <authorList>
            <consortium name="Pathogen Informatics"/>
        </authorList>
    </citation>
    <scope>NUCLEOTIDE SEQUENCE [LARGE SCALE GENOMIC DNA]</scope>
    <source>
        <strain evidence="16 17">Egypt</strain>
    </source>
</reference>
<dbReference type="Gene3D" id="1.10.510.10">
    <property type="entry name" value="Transferase(Phosphotransferase) domain 1"/>
    <property type="match status" value="1"/>
</dbReference>
<evidence type="ECO:0000313" key="17">
    <source>
        <dbReference type="Proteomes" id="UP000272942"/>
    </source>
</evidence>
<evidence type="ECO:0000256" key="8">
    <source>
        <dbReference type="ARBA" id="ARBA00022741"/>
    </source>
</evidence>
<evidence type="ECO:0000256" key="14">
    <source>
        <dbReference type="SAM" id="MobiDB-lite"/>
    </source>
</evidence>
<keyword evidence="8" id="KW-0547">Nucleotide-binding</keyword>
<dbReference type="AlphaFoldDB" id="A0A183BFD2"/>
<keyword evidence="11" id="KW-1133">Transmembrane helix</keyword>
<keyword evidence="13" id="KW-0675">Receptor</keyword>
<evidence type="ECO:0000256" key="9">
    <source>
        <dbReference type="ARBA" id="ARBA00022777"/>
    </source>
</evidence>
<dbReference type="InterPro" id="IPR008271">
    <property type="entry name" value="Ser/Thr_kinase_AS"/>
</dbReference>
<feature type="region of interest" description="Disordered" evidence="14">
    <location>
        <begin position="22"/>
        <end position="68"/>
    </location>
</feature>
<keyword evidence="9" id="KW-0418">Kinase</keyword>
<evidence type="ECO:0000256" key="4">
    <source>
        <dbReference type="ARBA" id="ARBA00022527"/>
    </source>
</evidence>
<feature type="domain" description="Protein kinase" evidence="15">
    <location>
        <begin position="1"/>
        <end position="320"/>
    </location>
</feature>
<dbReference type="Pfam" id="PF00069">
    <property type="entry name" value="Pkinase"/>
    <property type="match status" value="1"/>
</dbReference>
<dbReference type="WBParaSite" id="ECPE_0001796201-mRNA-1">
    <property type="protein sequence ID" value="ECPE_0001796201-mRNA-1"/>
    <property type="gene ID" value="ECPE_0001796201"/>
</dbReference>
<evidence type="ECO:0000313" key="18">
    <source>
        <dbReference type="WBParaSite" id="ECPE_0001796201-mRNA-1"/>
    </source>
</evidence>
<evidence type="ECO:0000256" key="7">
    <source>
        <dbReference type="ARBA" id="ARBA00022729"/>
    </source>
</evidence>
<keyword evidence="4" id="KW-0723">Serine/threonine-protein kinase</keyword>
<keyword evidence="17" id="KW-1185">Reference proteome</keyword>
<keyword evidence="10" id="KW-0067">ATP-binding</keyword>
<dbReference type="PANTHER" id="PTHR23255:SF72">
    <property type="entry name" value="RECEPTOR PROTEIN SERINE_THREONINE KINASE"/>
    <property type="match status" value="1"/>
</dbReference>
<accession>A0A183BFD2</accession>
<dbReference type="OrthoDB" id="547665at2759"/>
<evidence type="ECO:0000256" key="11">
    <source>
        <dbReference type="ARBA" id="ARBA00022989"/>
    </source>
</evidence>
<dbReference type="SMART" id="SM00220">
    <property type="entry name" value="S_TKc"/>
    <property type="match status" value="1"/>
</dbReference>
<dbReference type="GO" id="GO:0043235">
    <property type="term" value="C:receptor complex"/>
    <property type="evidence" value="ECO:0007669"/>
    <property type="project" value="TreeGrafter"/>
</dbReference>
<evidence type="ECO:0000256" key="5">
    <source>
        <dbReference type="ARBA" id="ARBA00022679"/>
    </source>
</evidence>
<name>A0A183BFD2_9TREM</name>
<evidence type="ECO:0000256" key="6">
    <source>
        <dbReference type="ARBA" id="ARBA00022692"/>
    </source>
</evidence>
<protein>
    <recommendedName>
        <fullName evidence="3">receptor protein serine/threonine kinase</fullName>
        <ecNumber evidence="3">2.7.11.30</ecNumber>
    </recommendedName>
</protein>
<dbReference type="SUPFAM" id="SSF56112">
    <property type="entry name" value="Protein kinase-like (PK-like)"/>
    <property type="match status" value="1"/>
</dbReference>
<keyword evidence="6" id="KW-0812">Transmembrane</keyword>
<keyword evidence="5" id="KW-0808">Transferase</keyword>
<dbReference type="PROSITE" id="PS00108">
    <property type="entry name" value="PROTEIN_KINASE_ST"/>
    <property type="match status" value="1"/>
</dbReference>
<evidence type="ECO:0000259" key="15">
    <source>
        <dbReference type="PROSITE" id="PS50011"/>
    </source>
</evidence>
<dbReference type="Proteomes" id="UP000272942">
    <property type="component" value="Unassembled WGS sequence"/>
</dbReference>
<evidence type="ECO:0000256" key="13">
    <source>
        <dbReference type="ARBA" id="ARBA00023170"/>
    </source>
</evidence>
<dbReference type="PANTHER" id="PTHR23255">
    <property type="entry name" value="TRANSFORMING GROWTH FACTOR-BETA RECEPTOR TYPE I AND II"/>
    <property type="match status" value="1"/>
</dbReference>
<dbReference type="Gene3D" id="3.30.200.20">
    <property type="entry name" value="Phosphorylase Kinase, domain 1"/>
    <property type="match status" value="1"/>
</dbReference>
<evidence type="ECO:0000256" key="3">
    <source>
        <dbReference type="ARBA" id="ARBA00012401"/>
    </source>
</evidence>
<dbReference type="GO" id="GO:0071363">
    <property type="term" value="P:cellular response to growth factor stimulus"/>
    <property type="evidence" value="ECO:0007669"/>
    <property type="project" value="TreeGrafter"/>
</dbReference>
<dbReference type="EMBL" id="UZAN01072758">
    <property type="protein sequence ID" value="VDP95281.1"/>
    <property type="molecule type" value="Genomic_DNA"/>
</dbReference>
<evidence type="ECO:0000256" key="12">
    <source>
        <dbReference type="ARBA" id="ARBA00023136"/>
    </source>
</evidence>
<dbReference type="InterPro" id="IPR000333">
    <property type="entry name" value="TGFB_receptor"/>
</dbReference>
<proteinExistence type="inferred from homology"/>
<evidence type="ECO:0000256" key="2">
    <source>
        <dbReference type="ARBA" id="ARBA00009605"/>
    </source>
</evidence>
<keyword evidence="12" id="KW-0472">Membrane</keyword>
<dbReference type="PROSITE" id="PS50011">
    <property type="entry name" value="PROTEIN_KINASE_DOM"/>
    <property type="match status" value="1"/>
</dbReference>
<comment type="subcellular location">
    <subcellularLocation>
        <location evidence="1">Membrane</location>
        <topology evidence="1">Single-pass type I membrane protein</topology>
    </subcellularLocation>
</comment>
<dbReference type="InterPro" id="IPR000719">
    <property type="entry name" value="Prot_kinase_dom"/>
</dbReference>
<sequence length="320" mass="34989">MLRLLGQGRFAQVWLAKLEPSTGTDSGLDISHRSPYSDPLSDSLLLPDASQPNDSNGRSSPPNSTDTQSRLVAVKIFPAAEQRTWANEAAVFRILRSTITRSASEIDTCYHLIRLSGAGKVHNEYRLVLEYAPRGSLRDLLDRGEWYPLQLVLNLARDMVRGLCYLHADYPTVDRPSIAHRDVKPENVLIRSDGSACLSDFGQSVVLDTRLSDEVVRSDRTGPAAAATTTTMLSNNLVSCGTNFDAVPKAGTLRYMAPEILDGAIQFTGRSILCTDIYSLSLCLWELLSAAVPPTSVELLQTGTNTTDPTVHTNTQKQVV</sequence>
<dbReference type="GO" id="GO:0004675">
    <property type="term" value="F:transmembrane receptor protein serine/threonine kinase activity"/>
    <property type="evidence" value="ECO:0007669"/>
    <property type="project" value="UniProtKB-EC"/>
</dbReference>
<dbReference type="InterPro" id="IPR011009">
    <property type="entry name" value="Kinase-like_dom_sf"/>
</dbReference>